<accession>A0A2U2BCI8</accession>
<keyword evidence="3" id="KW-1185">Reference proteome</keyword>
<proteinExistence type="predicted"/>
<dbReference type="InterPro" id="IPR036761">
    <property type="entry name" value="TTHA0802/YceI-like_sf"/>
</dbReference>
<dbReference type="InterPro" id="IPR007372">
    <property type="entry name" value="Lipid/polyisoprenoid-bd_YceI"/>
</dbReference>
<dbReference type="Pfam" id="PF04264">
    <property type="entry name" value="YceI"/>
    <property type="match status" value="1"/>
</dbReference>
<comment type="caution">
    <text evidence="2">The sequence shown here is derived from an EMBL/GenBank/DDBJ whole genome shotgun (WGS) entry which is preliminary data.</text>
</comment>
<dbReference type="Proteomes" id="UP000244956">
    <property type="component" value="Unassembled WGS sequence"/>
</dbReference>
<dbReference type="Gene3D" id="2.40.128.110">
    <property type="entry name" value="Lipid/polyisoprenoid-binding, YceI-like"/>
    <property type="match status" value="1"/>
</dbReference>
<dbReference type="AlphaFoldDB" id="A0A2U2BCI8"/>
<evidence type="ECO:0000313" key="3">
    <source>
        <dbReference type="Proteomes" id="UP000244956"/>
    </source>
</evidence>
<organism evidence="2 3">
    <name type="scientific">Marinilabilia rubra</name>
    <dbReference type="NCBI Taxonomy" id="2162893"/>
    <lineage>
        <taxon>Bacteria</taxon>
        <taxon>Pseudomonadati</taxon>
        <taxon>Bacteroidota</taxon>
        <taxon>Bacteroidia</taxon>
        <taxon>Marinilabiliales</taxon>
        <taxon>Marinilabiliaceae</taxon>
        <taxon>Marinilabilia</taxon>
    </lineage>
</organism>
<evidence type="ECO:0000313" key="2">
    <source>
        <dbReference type="EMBL" id="PWE00786.1"/>
    </source>
</evidence>
<feature type="domain" description="Lipid/polyisoprenoid-binding YceI-like" evidence="1">
    <location>
        <begin position="32"/>
        <end position="191"/>
    </location>
</feature>
<reference evidence="2 3" key="1">
    <citation type="submission" date="2018-05" db="EMBL/GenBank/DDBJ databases">
        <title>Marinilabilia rubrum sp. nov., isolated from saltern sediment.</title>
        <authorList>
            <person name="Zhang R."/>
        </authorList>
    </citation>
    <scope>NUCLEOTIDE SEQUENCE [LARGE SCALE GENOMIC DNA]</scope>
    <source>
        <strain evidence="2 3">WTE16</strain>
    </source>
</reference>
<dbReference type="EMBL" id="QEWP01000002">
    <property type="protein sequence ID" value="PWE00786.1"/>
    <property type="molecule type" value="Genomic_DNA"/>
</dbReference>
<name>A0A2U2BCI8_9BACT</name>
<dbReference type="PANTHER" id="PTHR34406:SF1">
    <property type="entry name" value="PROTEIN YCEI"/>
    <property type="match status" value="1"/>
</dbReference>
<dbReference type="PANTHER" id="PTHR34406">
    <property type="entry name" value="PROTEIN YCEI"/>
    <property type="match status" value="1"/>
</dbReference>
<protein>
    <submittedName>
        <fullName evidence="2">YceI family protein</fullName>
    </submittedName>
</protein>
<dbReference type="OrthoDB" id="9794147at2"/>
<dbReference type="SMART" id="SM00867">
    <property type="entry name" value="YceI"/>
    <property type="match status" value="1"/>
</dbReference>
<dbReference type="SUPFAM" id="SSF101874">
    <property type="entry name" value="YceI-like"/>
    <property type="match status" value="1"/>
</dbReference>
<evidence type="ECO:0000259" key="1">
    <source>
        <dbReference type="SMART" id="SM00867"/>
    </source>
</evidence>
<dbReference type="RefSeq" id="WP_109263157.1">
    <property type="nucleotide sequence ID" value="NZ_QEWP01000002.1"/>
</dbReference>
<gene>
    <name evidence="2" type="ORF">DDZ16_04115</name>
</gene>
<sequence>MVKKTIKTGLIIFLMMFPFLLQGQTIKLSGTDNSVGVSGTSSLHDWDMELKEFEATAQLTTNEEGKSFIEKAAFSGDANNLSSDNSIMDNKAHDALDAEDHPEILFKQKGSAPMEVANGEQVTLKGTLSIAGEIKTVEVTVNYSLTHEKQLTINGESELNMTDFGMKPPKAMFGTIKTDDLVNVKFKMNLKP</sequence>